<gene>
    <name evidence="1" type="ORF">QF025_004167</name>
</gene>
<dbReference type="AlphaFoldDB" id="A0ABD5CNG0"/>
<name>A0ABD5CNG0_9BURK</name>
<dbReference type="InterPro" id="IPR029052">
    <property type="entry name" value="Metallo-depent_PP-like"/>
</dbReference>
<accession>A0ABD5CNG0</accession>
<sequence>MTLDNPASSTWKLFRDRPFPRVQLLGGGNPEERVRALDSVGECDALVVPGGLPDTVEAVTALSRLDIPVLYVAGLDECRGRDWSQAVAAGKQAASGTGVHLLDRDAVVLDGVRYLGCTFWSSPESAGLGARDWAREVKPMLAEVDTAVWLSDVTNAEQASAIAFANQWTSVTGESKASADSACRAFALIENRRATAWLANELRERFEGPTVVVTHFAPELRQRRPAATAGAMQSGVRSLLREHRGAVDLWLHGNTETTTDVAIEGTRVFGGFADEEAGMDVSELLDRALGAVATGKVRRKQVHAEPKRILSPIINFEDGLRAPLSDEAACIVEEMQQVHKNVDAIVPHTMTRSSTLRMCVRRTIHDEMQLFAKAARAAAELERQIFQPTNHLQSLLLTTRTDYAVPPGYPAKDCQDSGFDYYDLLNRMAAHIDSVRELAGQAAWTLGQWAKRSGAILRELDARGIEARAVAPPVQAIRMPKLCEYIEIHARCKGKEVEQLREHLRGMFKRDEEWPFITRLTHVAQFSEDSPRLLDLPTVLDSLDYAGRFAVTS</sequence>
<evidence type="ECO:0000313" key="2">
    <source>
        <dbReference type="Proteomes" id="UP001245184"/>
    </source>
</evidence>
<comment type="caution">
    <text evidence="1">The sequence shown here is derived from an EMBL/GenBank/DDBJ whole genome shotgun (WGS) entry which is preliminary data.</text>
</comment>
<dbReference type="EMBL" id="JAVIZN010000002">
    <property type="protein sequence ID" value="MDR6205447.1"/>
    <property type="molecule type" value="Genomic_DNA"/>
</dbReference>
<organism evidence="1 2">
    <name type="scientific">Paraburkholderia graminis</name>
    <dbReference type="NCBI Taxonomy" id="60548"/>
    <lineage>
        <taxon>Bacteria</taxon>
        <taxon>Pseudomonadati</taxon>
        <taxon>Pseudomonadota</taxon>
        <taxon>Betaproteobacteria</taxon>
        <taxon>Burkholderiales</taxon>
        <taxon>Burkholderiaceae</taxon>
        <taxon>Paraburkholderia</taxon>
    </lineage>
</organism>
<dbReference type="Proteomes" id="UP001245184">
    <property type="component" value="Unassembled WGS sequence"/>
</dbReference>
<dbReference type="PANTHER" id="PTHR37844">
    <property type="entry name" value="SER/THR PROTEIN PHOSPHATASE SUPERFAMILY (AFU_ORTHOLOGUE AFUA_1G14840)"/>
    <property type="match status" value="1"/>
</dbReference>
<dbReference type="RefSeq" id="WP_310033203.1">
    <property type="nucleotide sequence ID" value="NZ_JAVIZN010000002.1"/>
</dbReference>
<evidence type="ECO:0000313" key="1">
    <source>
        <dbReference type="EMBL" id="MDR6205447.1"/>
    </source>
</evidence>
<reference evidence="1 2" key="1">
    <citation type="submission" date="2023-08" db="EMBL/GenBank/DDBJ databases">
        <title>Genome sequencing of plant associated microbes to promote plant fitness in Sorghum bicolor and Oryza sativa.</title>
        <authorList>
            <person name="Coleman-Derr D."/>
        </authorList>
    </citation>
    <scope>NUCLEOTIDE SEQUENCE [LARGE SCALE GENOMIC DNA]</scope>
    <source>
        <strain evidence="1 2">SLBN-33</strain>
    </source>
</reference>
<proteinExistence type="predicted"/>
<dbReference type="PANTHER" id="PTHR37844:SF2">
    <property type="entry name" value="SER_THR PROTEIN PHOSPHATASE SUPERFAMILY (AFU_ORTHOLOGUE AFUA_1G14840)"/>
    <property type="match status" value="1"/>
</dbReference>
<dbReference type="SUPFAM" id="SSF56300">
    <property type="entry name" value="Metallo-dependent phosphatases"/>
    <property type="match status" value="1"/>
</dbReference>
<protein>
    <submittedName>
        <fullName evidence="1">Uncharacterized protein</fullName>
    </submittedName>
</protein>